<evidence type="ECO:0000256" key="13">
    <source>
        <dbReference type="ARBA" id="ARBA00022777"/>
    </source>
</evidence>
<feature type="binding site" evidence="19">
    <location>
        <position position="83"/>
    </location>
    <ligand>
        <name>GTP</name>
        <dbReference type="ChEBI" id="CHEBI:37565"/>
    </ligand>
</feature>
<evidence type="ECO:0000256" key="5">
    <source>
        <dbReference type="ARBA" id="ARBA00004692"/>
    </source>
</evidence>
<dbReference type="PANTHER" id="PTHR34848">
    <property type="match status" value="1"/>
</dbReference>
<gene>
    <name evidence="20" type="ORF">G3N55_05790</name>
</gene>
<dbReference type="EC" id="2.7.7.62" evidence="9"/>
<dbReference type="CDD" id="cd00544">
    <property type="entry name" value="CobU"/>
    <property type="match status" value="1"/>
</dbReference>
<keyword evidence="11 20" id="KW-0808">Transferase</keyword>
<proteinExistence type="inferred from homology"/>
<comment type="catalytic activity">
    <reaction evidence="3">
        <text>adenosylcob(III)inamide + GTP = adenosylcob(III)inamide phosphate + GDP + H(+)</text>
        <dbReference type="Rhea" id="RHEA:15765"/>
        <dbReference type="ChEBI" id="CHEBI:2480"/>
        <dbReference type="ChEBI" id="CHEBI:15378"/>
        <dbReference type="ChEBI" id="CHEBI:37565"/>
        <dbReference type="ChEBI" id="CHEBI:58189"/>
        <dbReference type="ChEBI" id="CHEBI:58502"/>
        <dbReference type="EC" id="2.7.1.156"/>
    </reaction>
</comment>
<dbReference type="GO" id="GO:0043752">
    <property type="term" value="F:adenosylcobinamide kinase activity"/>
    <property type="evidence" value="ECO:0007669"/>
    <property type="project" value="UniProtKB-EC"/>
</dbReference>
<keyword evidence="13 20" id="KW-0418">Kinase</keyword>
<comment type="pathway">
    <text evidence="6">Cofactor biosynthesis; adenosylcobalamin biosynthesis; adenosylcobalamin from cob(II)yrinate a,c-diamide: step 5/7.</text>
</comment>
<evidence type="ECO:0000256" key="3">
    <source>
        <dbReference type="ARBA" id="ARBA00001522"/>
    </source>
</evidence>
<evidence type="ECO:0000313" key="21">
    <source>
        <dbReference type="Proteomes" id="UP000469346"/>
    </source>
</evidence>
<dbReference type="GO" id="GO:0008820">
    <property type="term" value="F:cobinamide phosphate guanylyltransferase activity"/>
    <property type="evidence" value="ECO:0007669"/>
    <property type="project" value="UniProtKB-EC"/>
</dbReference>
<dbReference type="PIRSF" id="PIRSF006135">
    <property type="entry name" value="CobU"/>
    <property type="match status" value="1"/>
</dbReference>
<evidence type="ECO:0000256" key="7">
    <source>
        <dbReference type="ARBA" id="ARBA00007490"/>
    </source>
</evidence>
<evidence type="ECO:0000256" key="17">
    <source>
        <dbReference type="ARBA" id="ARBA00030571"/>
    </source>
</evidence>
<evidence type="ECO:0000256" key="12">
    <source>
        <dbReference type="ARBA" id="ARBA00022741"/>
    </source>
</evidence>
<evidence type="ECO:0000256" key="18">
    <source>
        <dbReference type="PIRSR" id="PIRSR006135-1"/>
    </source>
</evidence>
<evidence type="ECO:0000256" key="15">
    <source>
        <dbReference type="ARBA" id="ARBA00023134"/>
    </source>
</evidence>
<keyword evidence="21" id="KW-1185">Reference proteome</keyword>
<evidence type="ECO:0000256" key="9">
    <source>
        <dbReference type="ARBA" id="ARBA00012523"/>
    </source>
</evidence>
<evidence type="ECO:0000256" key="1">
    <source>
        <dbReference type="ARBA" id="ARBA00000312"/>
    </source>
</evidence>
<dbReference type="GO" id="GO:0005525">
    <property type="term" value="F:GTP binding"/>
    <property type="evidence" value="ECO:0007669"/>
    <property type="project" value="UniProtKB-KW"/>
</dbReference>
<comment type="catalytic activity">
    <reaction evidence="1">
        <text>adenosylcob(III)inamide + ATP = adenosylcob(III)inamide phosphate + ADP + H(+)</text>
        <dbReference type="Rhea" id="RHEA:15769"/>
        <dbReference type="ChEBI" id="CHEBI:2480"/>
        <dbReference type="ChEBI" id="CHEBI:15378"/>
        <dbReference type="ChEBI" id="CHEBI:30616"/>
        <dbReference type="ChEBI" id="CHEBI:58502"/>
        <dbReference type="ChEBI" id="CHEBI:456216"/>
        <dbReference type="EC" id="2.7.1.156"/>
    </reaction>
</comment>
<feature type="binding site" evidence="19">
    <location>
        <position position="61"/>
    </location>
    <ligand>
        <name>GTP</name>
        <dbReference type="ChEBI" id="CHEBI:37565"/>
    </ligand>
</feature>
<dbReference type="UniPathway" id="UPA00148">
    <property type="reaction ID" value="UER00236"/>
</dbReference>
<dbReference type="PANTHER" id="PTHR34848:SF1">
    <property type="entry name" value="BIFUNCTIONAL ADENOSYLCOBALAMIN BIOSYNTHESIS PROTEIN COBU"/>
    <property type="match status" value="1"/>
</dbReference>
<comment type="catalytic activity">
    <reaction evidence="2">
        <text>adenosylcob(III)inamide phosphate + GTP + H(+) = adenosylcob(III)inamide-GDP + diphosphate</text>
        <dbReference type="Rhea" id="RHEA:22712"/>
        <dbReference type="ChEBI" id="CHEBI:15378"/>
        <dbReference type="ChEBI" id="CHEBI:33019"/>
        <dbReference type="ChEBI" id="CHEBI:37565"/>
        <dbReference type="ChEBI" id="CHEBI:58502"/>
        <dbReference type="ChEBI" id="CHEBI:60487"/>
        <dbReference type="EC" id="2.7.7.62"/>
    </reaction>
</comment>
<evidence type="ECO:0000256" key="11">
    <source>
        <dbReference type="ARBA" id="ARBA00022679"/>
    </source>
</evidence>
<dbReference type="EMBL" id="JAAGRR010000050">
    <property type="protein sequence ID" value="NDY42353.1"/>
    <property type="molecule type" value="Genomic_DNA"/>
</dbReference>
<comment type="pathway">
    <text evidence="5">Cofactor biosynthesis; adenosylcobalamin biosynthesis; adenosylcobalamin from cob(II)yrinate a,c-diamide: step 6/7.</text>
</comment>
<dbReference type="GO" id="GO:0009236">
    <property type="term" value="P:cobalamin biosynthetic process"/>
    <property type="evidence" value="ECO:0007669"/>
    <property type="project" value="UniProtKB-UniPathway"/>
</dbReference>
<evidence type="ECO:0000256" key="8">
    <source>
        <dbReference type="ARBA" id="ARBA00012016"/>
    </source>
</evidence>
<organism evidence="20 21">
    <name type="scientific">Dissulfurirhabdus thermomarina</name>
    <dbReference type="NCBI Taxonomy" id="1765737"/>
    <lineage>
        <taxon>Bacteria</taxon>
        <taxon>Deltaproteobacteria</taxon>
        <taxon>Dissulfurirhabdaceae</taxon>
        <taxon>Dissulfurirhabdus</taxon>
    </lineage>
</organism>
<name>A0A6N9TQG9_DISTH</name>
<comment type="caution">
    <text evidence="20">The sequence shown here is derived from an EMBL/GenBank/DDBJ whole genome shotgun (WGS) entry which is preliminary data.</text>
</comment>
<keyword evidence="15 19" id="KW-0342">GTP-binding</keyword>
<evidence type="ECO:0000256" key="6">
    <source>
        <dbReference type="ARBA" id="ARBA00005159"/>
    </source>
</evidence>
<dbReference type="InterPro" id="IPR003203">
    <property type="entry name" value="CobU/CobP"/>
</dbReference>
<dbReference type="AlphaFoldDB" id="A0A6N9TQG9"/>
<dbReference type="SUPFAM" id="SSF52540">
    <property type="entry name" value="P-loop containing nucleoside triphosphate hydrolases"/>
    <property type="match status" value="1"/>
</dbReference>
<keyword evidence="14" id="KW-0067">ATP-binding</keyword>
<feature type="binding site" evidence="19">
    <location>
        <begin position="50"/>
        <end position="53"/>
    </location>
    <ligand>
        <name>GTP</name>
        <dbReference type="ChEBI" id="CHEBI:37565"/>
    </ligand>
</feature>
<dbReference type="Gene3D" id="3.40.50.300">
    <property type="entry name" value="P-loop containing nucleotide triphosphate hydrolases"/>
    <property type="match status" value="1"/>
</dbReference>
<comment type="function">
    <text evidence="4">Catalyzes ATP-dependent phosphorylation of adenosylcobinamide and addition of GMP to adenosylcobinamide phosphate.</text>
</comment>
<comment type="similarity">
    <text evidence="7">Belongs to the CobU/CobP family.</text>
</comment>
<dbReference type="Proteomes" id="UP000469346">
    <property type="component" value="Unassembled WGS sequence"/>
</dbReference>
<feature type="binding site" evidence="19">
    <location>
        <begin position="2"/>
        <end position="9"/>
    </location>
    <ligand>
        <name>GTP</name>
        <dbReference type="ChEBI" id="CHEBI:37565"/>
    </ligand>
</feature>
<evidence type="ECO:0000256" key="10">
    <source>
        <dbReference type="ARBA" id="ARBA00022573"/>
    </source>
</evidence>
<evidence type="ECO:0000256" key="4">
    <source>
        <dbReference type="ARBA" id="ARBA00003889"/>
    </source>
</evidence>
<evidence type="ECO:0000256" key="14">
    <source>
        <dbReference type="ARBA" id="ARBA00022840"/>
    </source>
</evidence>
<keyword evidence="10" id="KW-0169">Cobalamin biosynthesis</keyword>
<dbReference type="GO" id="GO:0005524">
    <property type="term" value="F:ATP binding"/>
    <property type="evidence" value="ECO:0007669"/>
    <property type="project" value="UniProtKB-KW"/>
</dbReference>
<feature type="active site" description="GMP-histidine intermediate" evidence="18">
    <location>
        <position position="49"/>
    </location>
</feature>
<dbReference type="EC" id="2.7.1.156" evidence="8"/>
<dbReference type="RefSeq" id="WP_163298504.1">
    <property type="nucleotide sequence ID" value="NZ_JAAGRR010000050.1"/>
</dbReference>
<reference evidence="20 21" key="1">
    <citation type="submission" date="2020-02" db="EMBL/GenBank/DDBJ databases">
        <title>Comparative genomics of sulfur disproportionating microorganisms.</title>
        <authorList>
            <person name="Ward L.M."/>
            <person name="Bertran E."/>
            <person name="Johnston D.T."/>
        </authorList>
    </citation>
    <scope>NUCLEOTIDE SEQUENCE [LARGE SCALE GENOMIC DNA]</scope>
    <source>
        <strain evidence="20 21">DSM 100025</strain>
    </source>
</reference>
<keyword evidence="12 19" id="KW-0547">Nucleotide-binding</keyword>
<accession>A0A6N9TQG9</accession>
<evidence type="ECO:0000256" key="19">
    <source>
        <dbReference type="PIRSR" id="PIRSR006135-2"/>
    </source>
</evidence>
<evidence type="ECO:0000256" key="2">
    <source>
        <dbReference type="ARBA" id="ARBA00000711"/>
    </source>
</evidence>
<keyword evidence="20" id="KW-0548">Nucleotidyltransferase</keyword>
<feature type="binding site" evidence="19">
    <location>
        <begin position="33"/>
        <end position="35"/>
    </location>
    <ligand>
        <name>GTP</name>
        <dbReference type="ChEBI" id="CHEBI:37565"/>
    </ligand>
</feature>
<protein>
    <recommendedName>
        <fullName evidence="16">Adenosylcobinamide kinase</fullName>
        <ecNumber evidence="8">2.7.1.156</ecNumber>
        <ecNumber evidence="9">2.7.7.62</ecNumber>
    </recommendedName>
    <alternativeName>
        <fullName evidence="17">Adenosylcobinamide-phosphate guanylyltransferase</fullName>
    </alternativeName>
</protein>
<dbReference type="InterPro" id="IPR027417">
    <property type="entry name" value="P-loop_NTPase"/>
</dbReference>
<sequence>MGGTRSGKSRQALLEGEAVLARVGPDARGLFVATARALDAEMAERIARHRAERGPAWETLEEPLDLAGALADADGRYGVILVDCLTLWLANRLARDPAGAAAAVDELAGAAARLATPAVFVSNEVGWGLVPPDPASRRFRDMAGRLHQALAAVCPRVILVVAGRRLDLPAGP</sequence>
<evidence type="ECO:0000313" key="20">
    <source>
        <dbReference type="EMBL" id="NDY42353.1"/>
    </source>
</evidence>
<dbReference type="Pfam" id="PF02283">
    <property type="entry name" value="CobU"/>
    <property type="match status" value="1"/>
</dbReference>
<evidence type="ECO:0000256" key="16">
    <source>
        <dbReference type="ARBA" id="ARBA00029570"/>
    </source>
</evidence>